<comment type="caution">
    <text evidence="8">The sequence shown here is derived from an EMBL/GenBank/DDBJ whole genome shotgun (WGS) entry which is preliminary data.</text>
</comment>
<feature type="transmembrane region" description="Helical" evidence="7">
    <location>
        <begin position="121"/>
        <end position="140"/>
    </location>
</feature>
<evidence type="ECO:0000313" key="9">
    <source>
        <dbReference type="Proteomes" id="UP001595660"/>
    </source>
</evidence>
<dbReference type="Pfam" id="PF09594">
    <property type="entry name" value="GT87"/>
    <property type="match status" value="1"/>
</dbReference>
<evidence type="ECO:0000256" key="5">
    <source>
        <dbReference type="ARBA" id="ARBA00022989"/>
    </source>
</evidence>
<keyword evidence="9" id="KW-1185">Reference proteome</keyword>
<keyword evidence="2" id="KW-1003">Cell membrane</keyword>
<keyword evidence="8" id="KW-0328">Glycosyltransferase</keyword>
<comment type="subcellular location">
    <subcellularLocation>
        <location evidence="1">Cell membrane</location>
        <topology evidence="1">Multi-pass membrane protein</topology>
    </subcellularLocation>
</comment>
<dbReference type="AlphaFoldDB" id="A0ABD5NGF8"/>
<feature type="transmembrane region" description="Helical" evidence="7">
    <location>
        <begin position="292"/>
        <end position="314"/>
    </location>
</feature>
<dbReference type="EMBL" id="JBHRWN010000002">
    <property type="protein sequence ID" value="MFC3478391.1"/>
    <property type="molecule type" value="Genomic_DNA"/>
</dbReference>
<dbReference type="GeneID" id="69118598"/>
<dbReference type="RefSeq" id="WP_232570480.1">
    <property type="nucleotide sequence ID" value="NZ_CP089466.1"/>
</dbReference>
<dbReference type="GO" id="GO:0016757">
    <property type="term" value="F:glycosyltransferase activity"/>
    <property type="evidence" value="ECO:0007669"/>
    <property type="project" value="UniProtKB-KW"/>
</dbReference>
<keyword evidence="6 7" id="KW-0472">Membrane</keyword>
<evidence type="ECO:0000256" key="6">
    <source>
        <dbReference type="ARBA" id="ARBA00023136"/>
    </source>
</evidence>
<dbReference type="Proteomes" id="UP001595660">
    <property type="component" value="Unassembled WGS sequence"/>
</dbReference>
<evidence type="ECO:0000256" key="3">
    <source>
        <dbReference type="ARBA" id="ARBA00022679"/>
    </source>
</evidence>
<keyword evidence="5 7" id="KW-1133">Transmembrane helix</keyword>
<organism evidence="8 9">
    <name type="scientific">Halobacterium litoreum</name>
    <dbReference type="NCBI Taxonomy" id="2039234"/>
    <lineage>
        <taxon>Archaea</taxon>
        <taxon>Methanobacteriati</taxon>
        <taxon>Methanobacteriota</taxon>
        <taxon>Stenosarchaea group</taxon>
        <taxon>Halobacteria</taxon>
        <taxon>Halobacteriales</taxon>
        <taxon>Halobacteriaceae</taxon>
        <taxon>Halobacterium</taxon>
    </lineage>
</organism>
<evidence type="ECO:0000256" key="7">
    <source>
        <dbReference type="SAM" id="Phobius"/>
    </source>
</evidence>
<proteinExistence type="predicted"/>
<feature type="transmembrane region" description="Helical" evidence="7">
    <location>
        <begin position="373"/>
        <end position="395"/>
    </location>
</feature>
<evidence type="ECO:0000256" key="4">
    <source>
        <dbReference type="ARBA" id="ARBA00022692"/>
    </source>
</evidence>
<keyword evidence="3 8" id="KW-0808">Transferase</keyword>
<accession>A0ABD5NGF8</accession>
<gene>
    <name evidence="8" type="ORF">ACFOKC_11740</name>
</gene>
<evidence type="ECO:0000313" key="8">
    <source>
        <dbReference type="EMBL" id="MFC3478391.1"/>
    </source>
</evidence>
<evidence type="ECO:0000256" key="2">
    <source>
        <dbReference type="ARBA" id="ARBA00022475"/>
    </source>
</evidence>
<name>A0ABD5NGF8_9EURY</name>
<keyword evidence="4 7" id="KW-0812">Transmembrane</keyword>
<feature type="transmembrane region" description="Helical" evidence="7">
    <location>
        <begin position="168"/>
        <end position="188"/>
    </location>
</feature>
<dbReference type="GO" id="GO:0005886">
    <property type="term" value="C:plasma membrane"/>
    <property type="evidence" value="ECO:0007669"/>
    <property type="project" value="UniProtKB-SubCell"/>
</dbReference>
<evidence type="ECO:0000256" key="1">
    <source>
        <dbReference type="ARBA" id="ARBA00004651"/>
    </source>
</evidence>
<feature type="transmembrane region" description="Helical" evidence="7">
    <location>
        <begin position="255"/>
        <end position="280"/>
    </location>
</feature>
<sequence length="402" mass="41239">MSRNRRPRAVLAVAALAGVPSTVLFALRNPGQVGFATDVYYAAARAALAGRDFYAVNPVGDATFQYPPAVVAAFYPHALLGDPALALALQTLVNLAALVGLAALVVRTAERGTGSLARVDRALLVAFVFLAGPVGVNLVMGQVNPVLALGLAGGAVALERGRDRASGAALGATAAVKLFPALVGVWLCRRRAWRAIAAATATGVGAILAGVLLFGPGATETYVAETLSGELSVASFPDGPDPTAPFVTVRRQLTYLAPSLSGTALLAAGLAVVAPVYAGVNRVVADPESRLVALQGTLTATLLVFPLEPFYVVLAVFPLAPLLYRLDPGTPRTLLLAGTLLVSVPVLYESVVTLTAPLPGGISSAIRGVSRDAFAFVLPPTIGAWLVLAGCLLYQHRAATEP</sequence>
<feature type="transmembrane region" description="Helical" evidence="7">
    <location>
        <begin position="84"/>
        <end position="109"/>
    </location>
</feature>
<feature type="transmembrane region" description="Helical" evidence="7">
    <location>
        <begin position="334"/>
        <end position="352"/>
    </location>
</feature>
<reference evidence="8 9" key="1">
    <citation type="journal article" date="2019" name="Int. J. Syst. Evol. Microbiol.">
        <title>The Global Catalogue of Microorganisms (GCM) 10K type strain sequencing project: providing services to taxonomists for standard genome sequencing and annotation.</title>
        <authorList>
            <consortium name="The Broad Institute Genomics Platform"/>
            <consortium name="The Broad Institute Genome Sequencing Center for Infectious Disease"/>
            <person name="Wu L."/>
            <person name="Ma J."/>
        </authorList>
    </citation>
    <scope>NUCLEOTIDE SEQUENCE [LARGE SCALE GENOMIC DNA]</scope>
    <source>
        <strain evidence="8 9">CGMCC 1.12562</strain>
    </source>
</reference>
<protein>
    <submittedName>
        <fullName evidence="8">Glycosyltransferase family 87 protein</fullName>
        <ecNumber evidence="8">2.4.-.-</ecNumber>
    </submittedName>
</protein>
<dbReference type="InterPro" id="IPR018584">
    <property type="entry name" value="GT87"/>
</dbReference>
<feature type="transmembrane region" description="Helical" evidence="7">
    <location>
        <begin position="195"/>
        <end position="215"/>
    </location>
</feature>
<dbReference type="EC" id="2.4.-.-" evidence="8"/>